<evidence type="ECO:0000256" key="6">
    <source>
        <dbReference type="SAM" id="Phobius"/>
    </source>
</evidence>
<feature type="transmembrane region" description="Helical" evidence="6">
    <location>
        <begin position="161"/>
        <end position="181"/>
    </location>
</feature>
<dbReference type="PANTHER" id="PTHR30520">
    <property type="entry name" value="FORMATE TRANSPORTER-RELATED"/>
    <property type="match status" value="1"/>
</dbReference>
<keyword evidence="3 6" id="KW-1133">Transmembrane helix</keyword>
<dbReference type="OrthoDB" id="4829at2759"/>
<dbReference type="RefSeq" id="XP_029762679.1">
    <property type="nucleotide sequence ID" value="XM_029902641.1"/>
</dbReference>
<dbReference type="Pfam" id="PF01226">
    <property type="entry name" value="Form_Nir_trans"/>
    <property type="match status" value="1"/>
</dbReference>
<comment type="similarity">
    <text evidence="5">Belongs to the FNT transporter (TC 1.A.16) family.</text>
</comment>
<keyword evidence="8" id="KW-1185">Reference proteome</keyword>
<evidence type="ECO:0000256" key="4">
    <source>
        <dbReference type="ARBA" id="ARBA00023136"/>
    </source>
</evidence>
<evidence type="ECO:0000313" key="8">
    <source>
        <dbReference type="Proteomes" id="UP000030706"/>
    </source>
</evidence>
<dbReference type="InterPro" id="IPR023271">
    <property type="entry name" value="Aquaporin-like"/>
</dbReference>
<dbReference type="STRING" id="1043002.A0A074XX13"/>
<dbReference type="GO" id="GO:0015513">
    <property type="term" value="F:high-affinity secondary active nitrite transmembrane transporter activity"/>
    <property type="evidence" value="ECO:0007669"/>
    <property type="project" value="TreeGrafter"/>
</dbReference>
<reference evidence="7 8" key="1">
    <citation type="journal article" date="2014" name="BMC Genomics">
        <title>Genome sequencing of four Aureobasidium pullulans varieties: biotechnological potential, stress tolerance, and description of new species.</title>
        <authorList>
            <person name="Gostin Ar C."/>
            <person name="Ohm R.A."/>
            <person name="Kogej T."/>
            <person name="Sonjak S."/>
            <person name="Turk M."/>
            <person name="Zajc J."/>
            <person name="Zalar P."/>
            <person name="Grube M."/>
            <person name="Sun H."/>
            <person name="Han J."/>
            <person name="Sharma A."/>
            <person name="Chiniquy J."/>
            <person name="Ngan C.Y."/>
            <person name="Lipzen A."/>
            <person name="Barry K."/>
            <person name="Grigoriev I.V."/>
            <person name="Gunde-Cimerman N."/>
        </authorList>
    </citation>
    <scope>NUCLEOTIDE SEQUENCE [LARGE SCALE GENOMIC DNA]</scope>
    <source>
        <strain evidence="7 8">EXF-150</strain>
    </source>
</reference>
<dbReference type="EMBL" id="KL584978">
    <property type="protein sequence ID" value="KEQ86492.1"/>
    <property type="molecule type" value="Genomic_DNA"/>
</dbReference>
<dbReference type="GO" id="GO:0015707">
    <property type="term" value="P:nitrite transport"/>
    <property type="evidence" value="ECO:0007669"/>
    <property type="project" value="TreeGrafter"/>
</dbReference>
<protein>
    <submittedName>
        <fullName evidence="7">Formate/nitrite transporter</fullName>
    </submittedName>
</protein>
<proteinExistence type="inferred from homology"/>
<feature type="transmembrane region" description="Helical" evidence="6">
    <location>
        <begin position="74"/>
        <end position="98"/>
    </location>
</feature>
<dbReference type="Proteomes" id="UP000030706">
    <property type="component" value="Unassembled WGS sequence"/>
</dbReference>
<gene>
    <name evidence="7" type="ORF">M438DRAFT_315033</name>
</gene>
<evidence type="ECO:0000256" key="5">
    <source>
        <dbReference type="ARBA" id="ARBA00049660"/>
    </source>
</evidence>
<evidence type="ECO:0000256" key="1">
    <source>
        <dbReference type="ARBA" id="ARBA00004141"/>
    </source>
</evidence>
<feature type="transmembrane region" description="Helical" evidence="6">
    <location>
        <begin position="110"/>
        <end position="132"/>
    </location>
</feature>
<sequence>MSTGALTPRKAAEKTLETGVHHLEEDLQLTFLKNVYGALLVSAGGLLSLTITTGSPGLSESNPGLPRILQGLTFPIGLVLVYLVGAELYTGYPMWFVMTALERKGKPLQYIRGAIASWTGNLLGSLLFAGLFTHLTDILSEEPFRSGTISMISEDIIESQWHIIFLRSILCGWLVTFSMMLGSQNQDGISKALALHLPFFISTAAKCPHTVEYMYLGSTAMFLGSPMSVAMFIWKCLIPVTLGNTIGGGIFTGAYSWWVHLYCDDKGVKHGDANGNGWGSVRLDDDE</sequence>
<evidence type="ECO:0000256" key="2">
    <source>
        <dbReference type="ARBA" id="ARBA00022692"/>
    </source>
</evidence>
<dbReference type="PANTHER" id="PTHR30520:SF6">
    <property type="entry name" value="FORMATE_NITRATE FAMILY TRANSPORTER (EUROFUNG)"/>
    <property type="match status" value="1"/>
</dbReference>
<evidence type="ECO:0000313" key="7">
    <source>
        <dbReference type="EMBL" id="KEQ86492.1"/>
    </source>
</evidence>
<feature type="transmembrane region" description="Helical" evidence="6">
    <location>
        <begin position="213"/>
        <end position="234"/>
    </location>
</feature>
<dbReference type="AlphaFoldDB" id="A0A074XX13"/>
<organism evidence="7 8">
    <name type="scientific">Aureobasidium pullulans EXF-150</name>
    <dbReference type="NCBI Taxonomy" id="1043002"/>
    <lineage>
        <taxon>Eukaryota</taxon>
        <taxon>Fungi</taxon>
        <taxon>Dikarya</taxon>
        <taxon>Ascomycota</taxon>
        <taxon>Pezizomycotina</taxon>
        <taxon>Dothideomycetes</taxon>
        <taxon>Dothideomycetidae</taxon>
        <taxon>Dothideales</taxon>
        <taxon>Saccotheciaceae</taxon>
        <taxon>Aureobasidium</taxon>
    </lineage>
</organism>
<feature type="transmembrane region" description="Helical" evidence="6">
    <location>
        <begin position="35"/>
        <end position="54"/>
    </location>
</feature>
<dbReference type="InterPro" id="IPR000292">
    <property type="entry name" value="For/NO2_transpt"/>
</dbReference>
<accession>A0A074XX13</accession>
<keyword evidence="2 6" id="KW-0812">Transmembrane</keyword>
<dbReference type="Gene3D" id="1.20.1080.10">
    <property type="entry name" value="Glycerol uptake facilitator protein"/>
    <property type="match status" value="1"/>
</dbReference>
<dbReference type="GeneID" id="40744947"/>
<comment type="subcellular location">
    <subcellularLocation>
        <location evidence="1">Membrane</location>
        <topology evidence="1">Multi-pass membrane protein</topology>
    </subcellularLocation>
</comment>
<keyword evidence="4 6" id="KW-0472">Membrane</keyword>
<name>A0A074XX13_AURPU</name>
<dbReference type="GO" id="GO:0005886">
    <property type="term" value="C:plasma membrane"/>
    <property type="evidence" value="ECO:0007669"/>
    <property type="project" value="TreeGrafter"/>
</dbReference>
<dbReference type="HOGENOM" id="CLU_036896_0_0_1"/>
<evidence type="ECO:0000256" key="3">
    <source>
        <dbReference type="ARBA" id="ARBA00022989"/>
    </source>
</evidence>